<evidence type="ECO:0000256" key="1">
    <source>
        <dbReference type="SAM" id="SignalP"/>
    </source>
</evidence>
<dbReference type="Proteomes" id="UP000643701">
    <property type="component" value="Unassembled WGS sequence"/>
</dbReference>
<comment type="caution">
    <text evidence="3">The sequence shown here is derived from an EMBL/GenBank/DDBJ whole genome shotgun (WGS) entry which is preliminary data.</text>
</comment>
<keyword evidence="4" id="KW-1185">Reference proteome</keyword>
<sequence>MNTLTKFLSLGLLLLSLNNLHAQVGIGTTDPKTSLQVVGEPASTTTADGVQVPSLSLAELDAKVAAYGTDQNGSIVFIDDITTVTSSTETASIDAVGFYYYDADNDTWKVLSNNSTLADGSVTSAKILDGEIVNADISSSAAIAQSKIDGLSASLANKANLASPTFTGTVSSSAFSGDGSALTGVTNTNFDLTGAVDGDLLRYDAATSKWVKVTPDYISNGDSNVGFGATTIESSAALEVKSTTQGFLPPRMTTNDRNLIAIPVPGLMIYNTTTNQLNLFNAIQWSNMDGTSASSASNAPAISGVTSGNGKVDVAFTAPADNGGSTITTYTATSNPGGITGSISQAGSGTITVSGLTNGTAYTFTVTATNAVGTSAASAVSDSVTPLAPVTYTILDQYTNRVPTGTSYIQNTEYNEYIDAGSVDASPFTITKLTSYAGGIVFYGSTELNSQASENTFRLSASTGNFDFISFYLDDLEPNINSGTSSTLPRITLTSSSGSTVTYEATVMFCDDFMCMYMYSDTGIKTLNWTNIEWVDIKTQYVKAKTKTYVLKTL</sequence>
<evidence type="ECO:0000313" key="3">
    <source>
        <dbReference type="EMBL" id="NGZ90215.1"/>
    </source>
</evidence>
<dbReference type="SMART" id="SM00060">
    <property type="entry name" value="FN3"/>
    <property type="match status" value="1"/>
</dbReference>
<dbReference type="Gene3D" id="2.60.40.10">
    <property type="entry name" value="Immunoglobulins"/>
    <property type="match status" value="1"/>
</dbReference>
<evidence type="ECO:0000313" key="4">
    <source>
        <dbReference type="Proteomes" id="UP000643701"/>
    </source>
</evidence>
<dbReference type="CDD" id="cd00063">
    <property type="entry name" value="FN3"/>
    <property type="match status" value="1"/>
</dbReference>
<dbReference type="EMBL" id="JAANAS010000056">
    <property type="protein sequence ID" value="NGZ90215.1"/>
    <property type="molecule type" value="Genomic_DNA"/>
</dbReference>
<dbReference type="RefSeq" id="WP_166400467.1">
    <property type="nucleotide sequence ID" value="NZ_JAANAS010000056.1"/>
</dbReference>
<feature type="chain" id="PRO_5036917271" evidence="1">
    <location>
        <begin position="23"/>
        <end position="554"/>
    </location>
</feature>
<dbReference type="InterPro" id="IPR036116">
    <property type="entry name" value="FN3_sf"/>
</dbReference>
<protein>
    <submittedName>
        <fullName evidence="3">Fibronectin type III domain-containing protein</fullName>
    </submittedName>
</protein>
<name>A0A967DYV4_9FLAO</name>
<keyword evidence="1" id="KW-0732">Signal</keyword>
<dbReference type="SUPFAM" id="SSF49265">
    <property type="entry name" value="Fibronectin type III"/>
    <property type="match status" value="1"/>
</dbReference>
<dbReference type="InterPro" id="IPR013783">
    <property type="entry name" value="Ig-like_fold"/>
</dbReference>
<evidence type="ECO:0000259" key="2">
    <source>
        <dbReference type="PROSITE" id="PS50853"/>
    </source>
</evidence>
<feature type="domain" description="Fibronectin type-III" evidence="2">
    <location>
        <begin position="296"/>
        <end position="390"/>
    </location>
</feature>
<proteinExistence type="predicted"/>
<organism evidence="3 4">
    <name type="scientific">Psychroflexus maritimus</name>
    <dbReference type="NCBI Taxonomy" id="2714865"/>
    <lineage>
        <taxon>Bacteria</taxon>
        <taxon>Pseudomonadati</taxon>
        <taxon>Bacteroidota</taxon>
        <taxon>Flavobacteriia</taxon>
        <taxon>Flavobacteriales</taxon>
        <taxon>Flavobacteriaceae</taxon>
        <taxon>Psychroflexus</taxon>
    </lineage>
</organism>
<dbReference type="Pfam" id="PF00041">
    <property type="entry name" value="fn3"/>
    <property type="match status" value="1"/>
</dbReference>
<reference evidence="3" key="1">
    <citation type="submission" date="2020-03" db="EMBL/GenBank/DDBJ databases">
        <title>Psychroflexus Maritimus sp. nov., isolate from marine sediment.</title>
        <authorList>
            <person name="Zhong Y.-L."/>
        </authorList>
    </citation>
    <scope>NUCLEOTIDE SEQUENCE</scope>
    <source>
        <strain evidence="3">C1</strain>
    </source>
</reference>
<dbReference type="PROSITE" id="PS50853">
    <property type="entry name" value="FN3"/>
    <property type="match status" value="1"/>
</dbReference>
<gene>
    <name evidence="3" type="ORF">G7034_08110</name>
</gene>
<accession>A0A967DYV4</accession>
<feature type="signal peptide" evidence="1">
    <location>
        <begin position="1"/>
        <end position="22"/>
    </location>
</feature>
<dbReference type="InterPro" id="IPR003961">
    <property type="entry name" value="FN3_dom"/>
</dbReference>
<dbReference type="AlphaFoldDB" id="A0A967DYV4"/>